<proteinExistence type="predicted"/>
<dbReference type="Gene3D" id="1.20.120.1020">
    <property type="entry name" value="Prion-inhibition and propagation, HeLo domain"/>
    <property type="match status" value="1"/>
</dbReference>
<reference evidence="2" key="1">
    <citation type="submission" date="2012-08" db="EMBL/GenBank/DDBJ databases">
        <title>Genome analysis of Colletotrichum orbiculare and Colletotrichum fructicola.</title>
        <authorList>
            <person name="Gan P.H.P."/>
            <person name="Ikeda K."/>
            <person name="Irieda H."/>
            <person name="Narusaka M."/>
            <person name="O'Connell R.J."/>
            <person name="Narusaka Y."/>
            <person name="Takano Y."/>
            <person name="Kubo Y."/>
            <person name="Shirasu K."/>
        </authorList>
    </citation>
    <scope>NUCLEOTIDE SEQUENCE</scope>
    <source>
        <strain evidence="2">Nara gc5</strain>
    </source>
</reference>
<dbReference type="InterPro" id="IPR029498">
    <property type="entry name" value="HeLo_dom"/>
</dbReference>
<name>L2FIR2_COLFN</name>
<evidence type="ECO:0000259" key="1">
    <source>
        <dbReference type="Pfam" id="PF14479"/>
    </source>
</evidence>
<dbReference type="STRING" id="1213859.L2FIR2"/>
<dbReference type="HOGENOM" id="CLU_1408645_0_0_1"/>
<dbReference type="Pfam" id="PF14479">
    <property type="entry name" value="HeLo"/>
    <property type="match status" value="1"/>
</dbReference>
<accession>L2FIR2</accession>
<dbReference type="InterPro" id="IPR038305">
    <property type="entry name" value="HeLo_sf"/>
</dbReference>
<feature type="domain" description="Prion-inhibition and propagation HeLo" evidence="1">
    <location>
        <begin position="5"/>
        <end position="111"/>
    </location>
</feature>
<organism evidence="2">
    <name type="scientific">Colletotrichum fructicola (strain Nara gc5)</name>
    <name type="common">Anthracnose fungus</name>
    <name type="synonym">Colletotrichum gloeosporioides (strain Nara gc5)</name>
    <dbReference type="NCBI Taxonomy" id="1213859"/>
    <lineage>
        <taxon>Eukaryota</taxon>
        <taxon>Fungi</taxon>
        <taxon>Dikarya</taxon>
        <taxon>Ascomycota</taxon>
        <taxon>Pezizomycotina</taxon>
        <taxon>Sordariomycetes</taxon>
        <taxon>Hypocreomycetidae</taxon>
        <taxon>Glomerellales</taxon>
        <taxon>Glomerellaceae</taxon>
        <taxon>Colletotrichum</taxon>
        <taxon>Colletotrichum gloeosporioides species complex</taxon>
    </lineage>
</organism>
<dbReference type="AlphaFoldDB" id="L2FIR2"/>
<gene>
    <name evidence="2" type="ORF">CGGC5_12887</name>
</gene>
<evidence type="ECO:0000313" key="2">
    <source>
        <dbReference type="EMBL" id="ELA26060.1"/>
    </source>
</evidence>
<sequence length="193" mass="21144">MEPAGLAVGIAELVGLFNTRLKVVEKVNSYKSFKHDSHSLAVQFQAKKRRFEQWGSAVGINKGTLSSAHQPALDDPPTPSTAKDLLSLIHRVCANADDVASETFLLSNVNPAKRKLSVTNHVQPRGGASLNSLRRKIKLNSLAFWCSTCKTSFPPNGVKSTSTVYSHPQVAEVLDICKVRMRMYPLAIPSEFI</sequence>
<dbReference type="EMBL" id="KB021083">
    <property type="protein sequence ID" value="ELA26060.1"/>
    <property type="molecule type" value="Genomic_DNA"/>
</dbReference>
<protein>
    <submittedName>
        <fullName evidence="2">Ankyrin repeat domain-containing protein 52</fullName>
    </submittedName>
</protein>